<feature type="transmembrane region" description="Helical" evidence="1">
    <location>
        <begin position="122"/>
        <end position="145"/>
    </location>
</feature>
<proteinExistence type="predicted"/>
<sequence length="447" mass="47808">MSTWSTVEVGLHVAAGAVAAATAVFLHVTPLGQRRVLRYLKWTAWSTVVWSLSVALYLASGGSHPWTALWLPSLAFTAGAMVLWAGNFTHYEWTPDRRLMATWVGVPTLMLAIRVAGGDYVLFALFVFNTIYCFALLLVVTAWIARRIDDPNPIVRASVRQMLLIAAAVLVAEAFRLNVTDLAAAVVLVIVATTAVRAGDTMQVRPDADALIDDLGALVLVFDEEQQLVDLNAPARLFYTLRRTDPPALGSSASAILGAELPGLDVITINLSAGADIVRFSGYVQRLPTGGTPAKGWICLLRRVTAVLSADDERTTRRALMNRVPTHDPVTGLLTDRAFVQAISSAAEFPGAERVPIVVLQLEASDETSLATAAASLARSWEGRMETVAIGRSGELRLGLVVRDLPESVVVAQTVGGRSVVGRTATGVGTLAHVHDLIYEAAAQLAE</sequence>
<feature type="transmembrane region" description="Helical" evidence="1">
    <location>
        <begin position="12"/>
        <end position="30"/>
    </location>
</feature>
<feature type="transmembrane region" description="Helical" evidence="1">
    <location>
        <begin position="66"/>
        <end position="86"/>
    </location>
</feature>
<organism evidence="2 3">
    <name type="scientific">Nocardioides endophyticus</name>
    <dbReference type="NCBI Taxonomy" id="1353775"/>
    <lineage>
        <taxon>Bacteria</taxon>
        <taxon>Bacillati</taxon>
        <taxon>Actinomycetota</taxon>
        <taxon>Actinomycetes</taxon>
        <taxon>Propionibacteriales</taxon>
        <taxon>Nocardioidaceae</taxon>
        <taxon>Nocardioides</taxon>
    </lineage>
</organism>
<accession>A0ABP8YM07</accession>
<evidence type="ECO:0000256" key="1">
    <source>
        <dbReference type="SAM" id="Phobius"/>
    </source>
</evidence>
<keyword evidence="3" id="KW-1185">Reference proteome</keyword>
<evidence type="ECO:0000313" key="2">
    <source>
        <dbReference type="EMBL" id="GAA4730685.1"/>
    </source>
</evidence>
<comment type="caution">
    <text evidence="2">The sequence shown here is derived from an EMBL/GenBank/DDBJ whole genome shotgun (WGS) entry which is preliminary data.</text>
</comment>
<keyword evidence="1" id="KW-0472">Membrane</keyword>
<protein>
    <recommendedName>
        <fullName evidence="4">GGDEF domain-containing protein</fullName>
    </recommendedName>
</protein>
<evidence type="ECO:0000313" key="3">
    <source>
        <dbReference type="Proteomes" id="UP001499882"/>
    </source>
</evidence>
<feature type="transmembrane region" description="Helical" evidence="1">
    <location>
        <begin position="42"/>
        <end position="60"/>
    </location>
</feature>
<dbReference type="Proteomes" id="UP001499882">
    <property type="component" value="Unassembled WGS sequence"/>
</dbReference>
<name>A0ABP8YM07_9ACTN</name>
<dbReference type="EMBL" id="BAABKN010000009">
    <property type="protein sequence ID" value="GAA4730685.1"/>
    <property type="molecule type" value="Genomic_DNA"/>
</dbReference>
<keyword evidence="1" id="KW-0812">Transmembrane</keyword>
<dbReference type="RefSeq" id="WP_345525827.1">
    <property type="nucleotide sequence ID" value="NZ_BAABKN010000009.1"/>
</dbReference>
<feature type="transmembrane region" description="Helical" evidence="1">
    <location>
        <begin position="98"/>
        <end position="116"/>
    </location>
</feature>
<feature type="transmembrane region" description="Helical" evidence="1">
    <location>
        <begin position="182"/>
        <end position="199"/>
    </location>
</feature>
<gene>
    <name evidence="2" type="ORF">GCM10023350_12420</name>
</gene>
<reference evidence="3" key="1">
    <citation type="journal article" date="2019" name="Int. J. Syst. Evol. Microbiol.">
        <title>The Global Catalogue of Microorganisms (GCM) 10K type strain sequencing project: providing services to taxonomists for standard genome sequencing and annotation.</title>
        <authorList>
            <consortium name="The Broad Institute Genomics Platform"/>
            <consortium name="The Broad Institute Genome Sequencing Center for Infectious Disease"/>
            <person name="Wu L."/>
            <person name="Ma J."/>
        </authorList>
    </citation>
    <scope>NUCLEOTIDE SEQUENCE [LARGE SCALE GENOMIC DNA]</scope>
    <source>
        <strain evidence="3">JCM 18532</strain>
    </source>
</reference>
<evidence type="ECO:0008006" key="4">
    <source>
        <dbReference type="Google" id="ProtNLM"/>
    </source>
</evidence>
<keyword evidence="1" id="KW-1133">Transmembrane helix</keyword>